<organism evidence="1 2">
    <name type="scientific">Xenorhabdus bovienii str. Intermedium</name>
    <dbReference type="NCBI Taxonomy" id="1379677"/>
    <lineage>
        <taxon>Bacteria</taxon>
        <taxon>Pseudomonadati</taxon>
        <taxon>Pseudomonadota</taxon>
        <taxon>Gammaproteobacteria</taxon>
        <taxon>Enterobacterales</taxon>
        <taxon>Morganellaceae</taxon>
        <taxon>Xenorhabdus</taxon>
    </lineage>
</organism>
<reference evidence="1" key="1">
    <citation type="submission" date="2013-07" db="EMBL/GenBank/DDBJ databases">
        <title>Sub-species coevolution in mutualistic symbiosis.</title>
        <authorList>
            <person name="Murfin K."/>
            <person name="Klassen J."/>
            <person name="Lee M."/>
            <person name="Forst S."/>
            <person name="Stock P."/>
            <person name="Goodrich-Blair H."/>
        </authorList>
    </citation>
    <scope>NUCLEOTIDE SEQUENCE [LARGE SCALE GENOMIC DNA]</scope>
    <source>
        <strain evidence="1">Intermedium</strain>
    </source>
</reference>
<dbReference type="HOGENOM" id="CLU_3241547_0_0_6"/>
<dbReference type="AlphaFoldDB" id="A0A077QLC8"/>
<proteinExistence type="predicted"/>
<dbReference type="Proteomes" id="UP000028480">
    <property type="component" value="Unassembled WGS sequence"/>
</dbReference>
<comment type="caution">
    <text evidence="1">The sequence shown here is derived from an EMBL/GenBank/DDBJ whole genome shotgun (WGS) entry which is preliminary data.</text>
</comment>
<accession>A0A077QLC8</accession>
<name>A0A077QLC8_XENBV</name>
<protein>
    <submittedName>
        <fullName evidence="1">Uncharacterized protein</fullName>
    </submittedName>
</protein>
<gene>
    <name evidence="1" type="ORF">XBI1_2850003</name>
</gene>
<evidence type="ECO:0000313" key="1">
    <source>
        <dbReference type="EMBL" id="CDH34023.1"/>
    </source>
</evidence>
<dbReference type="EMBL" id="CBTB010000207">
    <property type="protein sequence ID" value="CDH34023.1"/>
    <property type="molecule type" value="Genomic_DNA"/>
</dbReference>
<evidence type="ECO:0000313" key="2">
    <source>
        <dbReference type="Proteomes" id="UP000028480"/>
    </source>
</evidence>
<sequence>MLKRKYPLGITLKVVNHYLSSDDSMKEAAHFLEGIGWKIKDII</sequence>